<proteinExistence type="predicted"/>
<dbReference type="EMBL" id="CAJVQB010005168">
    <property type="protein sequence ID" value="CAG8654847.1"/>
    <property type="molecule type" value="Genomic_DNA"/>
</dbReference>
<name>A0ABN7US43_GIGMA</name>
<keyword evidence="1" id="KW-0812">Transmembrane</keyword>
<dbReference type="Proteomes" id="UP000789901">
    <property type="component" value="Unassembled WGS sequence"/>
</dbReference>
<keyword evidence="3" id="KW-1185">Reference proteome</keyword>
<evidence type="ECO:0000313" key="2">
    <source>
        <dbReference type="EMBL" id="CAG8654847.1"/>
    </source>
</evidence>
<keyword evidence="1" id="KW-0472">Membrane</keyword>
<accession>A0ABN7US43</accession>
<organism evidence="2 3">
    <name type="scientific">Gigaspora margarita</name>
    <dbReference type="NCBI Taxonomy" id="4874"/>
    <lineage>
        <taxon>Eukaryota</taxon>
        <taxon>Fungi</taxon>
        <taxon>Fungi incertae sedis</taxon>
        <taxon>Mucoromycota</taxon>
        <taxon>Glomeromycotina</taxon>
        <taxon>Glomeromycetes</taxon>
        <taxon>Diversisporales</taxon>
        <taxon>Gigasporaceae</taxon>
        <taxon>Gigaspora</taxon>
    </lineage>
</organism>
<comment type="caution">
    <text evidence="2">The sequence shown here is derived from an EMBL/GenBank/DDBJ whole genome shotgun (WGS) entry which is preliminary data.</text>
</comment>
<sequence>MLFYIKKCVIFKNKNFGEIKGSVALNSQQIQEILQYPRIDRSNPVNLLYCIFICLSILLAMHSGEHYQLKVDQFKIERHGGLQFFRYTSKNNQHGLHKGQAQVIPIPLDTARPCDDIKFYLAS</sequence>
<gene>
    <name evidence="2" type="ORF">GMARGA_LOCUS9552</name>
</gene>
<feature type="transmembrane region" description="Helical" evidence="1">
    <location>
        <begin position="44"/>
        <end position="61"/>
    </location>
</feature>
<keyword evidence="1" id="KW-1133">Transmembrane helix</keyword>
<evidence type="ECO:0000313" key="3">
    <source>
        <dbReference type="Proteomes" id="UP000789901"/>
    </source>
</evidence>
<protein>
    <submittedName>
        <fullName evidence="2">32045_t:CDS:1</fullName>
    </submittedName>
</protein>
<reference evidence="2 3" key="1">
    <citation type="submission" date="2021-06" db="EMBL/GenBank/DDBJ databases">
        <authorList>
            <person name="Kallberg Y."/>
            <person name="Tangrot J."/>
            <person name="Rosling A."/>
        </authorList>
    </citation>
    <scope>NUCLEOTIDE SEQUENCE [LARGE SCALE GENOMIC DNA]</scope>
    <source>
        <strain evidence="2 3">120-4 pot B 10/14</strain>
    </source>
</reference>
<evidence type="ECO:0000256" key="1">
    <source>
        <dbReference type="SAM" id="Phobius"/>
    </source>
</evidence>